<keyword evidence="7" id="KW-0472">Membrane</keyword>
<evidence type="ECO:0000256" key="2">
    <source>
        <dbReference type="ARBA" id="ARBA00022723"/>
    </source>
</evidence>
<keyword evidence="5 6" id="KW-0482">Metalloprotease</keyword>
<keyword evidence="3 6" id="KW-0378">Hydrolase</keyword>
<name>A0ABT8EUQ7_9ACTN</name>
<evidence type="ECO:0000313" key="9">
    <source>
        <dbReference type="EMBL" id="MDN4161917.1"/>
    </source>
</evidence>
<dbReference type="EMBL" id="JAUHJR010000004">
    <property type="protein sequence ID" value="MDN4161917.1"/>
    <property type="molecule type" value="Genomic_DNA"/>
</dbReference>
<dbReference type="Pfam" id="PF01435">
    <property type="entry name" value="Peptidase_M48"/>
    <property type="match status" value="1"/>
</dbReference>
<keyword evidence="7" id="KW-0812">Transmembrane</keyword>
<reference evidence="9" key="1">
    <citation type="submission" date="2023-06" db="EMBL/GenBank/DDBJ databases">
        <title>Draft genome sequence of Nocardioides sp. SOB72.</title>
        <authorList>
            <person name="Zhang G."/>
        </authorList>
    </citation>
    <scope>NUCLEOTIDE SEQUENCE</scope>
    <source>
        <strain evidence="9">SOB72</strain>
    </source>
</reference>
<organism evidence="9 10">
    <name type="scientific">Nocardioides abyssi</name>
    <dbReference type="NCBI Taxonomy" id="3058370"/>
    <lineage>
        <taxon>Bacteria</taxon>
        <taxon>Bacillati</taxon>
        <taxon>Actinomycetota</taxon>
        <taxon>Actinomycetes</taxon>
        <taxon>Propionibacteriales</taxon>
        <taxon>Nocardioidaceae</taxon>
        <taxon>Nocardioides</taxon>
    </lineage>
</organism>
<feature type="transmembrane region" description="Helical" evidence="7">
    <location>
        <begin position="37"/>
        <end position="59"/>
    </location>
</feature>
<dbReference type="PANTHER" id="PTHR34978">
    <property type="entry name" value="POSSIBLE SENSOR-TRANSDUCER PROTEIN BLAR"/>
    <property type="match status" value="1"/>
</dbReference>
<keyword evidence="1 6" id="KW-0645">Protease</keyword>
<dbReference type="RefSeq" id="WP_300960872.1">
    <property type="nucleotide sequence ID" value="NZ_JAUHJR010000004.1"/>
</dbReference>
<comment type="cofactor">
    <cofactor evidence="6">
        <name>Zn(2+)</name>
        <dbReference type="ChEBI" id="CHEBI:29105"/>
    </cofactor>
    <text evidence="6">Binds 1 zinc ion per subunit.</text>
</comment>
<evidence type="ECO:0000256" key="1">
    <source>
        <dbReference type="ARBA" id="ARBA00022670"/>
    </source>
</evidence>
<comment type="caution">
    <text evidence="9">The sequence shown here is derived from an EMBL/GenBank/DDBJ whole genome shotgun (WGS) entry which is preliminary data.</text>
</comment>
<feature type="transmembrane region" description="Helical" evidence="7">
    <location>
        <begin position="90"/>
        <end position="108"/>
    </location>
</feature>
<evidence type="ECO:0000256" key="6">
    <source>
        <dbReference type="RuleBase" id="RU003983"/>
    </source>
</evidence>
<feature type="domain" description="Peptidase M48" evidence="8">
    <location>
        <begin position="127"/>
        <end position="215"/>
    </location>
</feature>
<dbReference type="InterPro" id="IPR001915">
    <property type="entry name" value="Peptidase_M48"/>
</dbReference>
<dbReference type="Gene3D" id="3.30.2010.10">
    <property type="entry name" value="Metalloproteases ('zincins'), catalytic domain"/>
    <property type="match status" value="1"/>
</dbReference>
<dbReference type="InterPro" id="IPR052173">
    <property type="entry name" value="Beta-lactam_resp_regulator"/>
</dbReference>
<dbReference type="Proteomes" id="UP001168537">
    <property type="component" value="Unassembled WGS sequence"/>
</dbReference>
<evidence type="ECO:0000313" key="10">
    <source>
        <dbReference type="Proteomes" id="UP001168537"/>
    </source>
</evidence>
<evidence type="ECO:0000256" key="7">
    <source>
        <dbReference type="SAM" id="Phobius"/>
    </source>
</evidence>
<evidence type="ECO:0000256" key="5">
    <source>
        <dbReference type="ARBA" id="ARBA00023049"/>
    </source>
</evidence>
<protein>
    <submittedName>
        <fullName evidence="9">M56 family metallopeptidase</fullName>
    </submittedName>
</protein>
<accession>A0ABT8EUQ7</accession>
<evidence type="ECO:0000256" key="3">
    <source>
        <dbReference type="ARBA" id="ARBA00022801"/>
    </source>
</evidence>
<keyword evidence="7" id="KW-1133">Transmembrane helix</keyword>
<keyword evidence="10" id="KW-1185">Reference proteome</keyword>
<dbReference type="PANTHER" id="PTHR34978:SF3">
    <property type="entry name" value="SLR0241 PROTEIN"/>
    <property type="match status" value="1"/>
</dbReference>
<feature type="transmembrane region" description="Helical" evidence="7">
    <location>
        <begin position="289"/>
        <end position="309"/>
    </location>
</feature>
<evidence type="ECO:0000259" key="8">
    <source>
        <dbReference type="Pfam" id="PF01435"/>
    </source>
</evidence>
<dbReference type="CDD" id="cd07326">
    <property type="entry name" value="M56_BlaR1_MecR1_like"/>
    <property type="match status" value="1"/>
</dbReference>
<gene>
    <name evidence="9" type="ORF">QWY29_11195</name>
</gene>
<proteinExistence type="inferred from homology"/>
<keyword evidence="2" id="KW-0479">Metal-binding</keyword>
<comment type="similarity">
    <text evidence="6">Belongs to the peptidase M48 family.</text>
</comment>
<evidence type="ECO:0000256" key="4">
    <source>
        <dbReference type="ARBA" id="ARBA00022833"/>
    </source>
</evidence>
<keyword evidence="4 6" id="KW-0862">Zinc</keyword>
<sequence length="327" mass="34290">MTAALLLAAYVVAAGSGGATALSRWTWINRAPRCGILAWQALSFSVVLAGFLAAVALALPFLPLRYAVADLFGAHTLTVIEHYATPLGPWPGIAALTVVAFLATKLALTTARRIRRADQARRAQRKALALVGHQHPEGFIVIEHAEPVAYCLPGGAGHPDRHGTVVLSTAALALLTDDERHLVLGHERRHLRARHDLALACADALRTTFPRVAVFAAAHREIAVLVEMAADDAASTARERRTLAQALVALGTGTRPEVALGASDTAAVQRVRRLTAPVPRRRAGQGSMVAAAALAVLSLPVSIALAPAVEAATRDCCAIAPLAIEPS</sequence>